<keyword evidence="10" id="KW-1185">Reference proteome</keyword>
<dbReference type="PANTHER" id="PTHR19918:SF43">
    <property type="entry name" value="CELL DIVISION CYCLE 20.2, COFACTOR OF APC COMPLEX-LIKE ISOFORM X2"/>
    <property type="match status" value="1"/>
</dbReference>
<dbReference type="InterPro" id="IPR033010">
    <property type="entry name" value="Cdc20/Fizzy"/>
</dbReference>
<evidence type="ECO:0000256" key="5">
    <source>
        <dbReference type="ARBA" id="ARBA00022776"/>
    </source>
</evidence>
<organism evidence="9 10">
    <name type="scientific">Musa troglodytarum</name>
    <name type="common">fe'i banana</name>
    <dbReference type="NCBI Taxonomy" id="320322"/>
    <lineage>
        <taxon>Eukaryota</taxon>
        <taxon>Viridiplantae</taxon>
        <taxon>Streptophyta</taxon>
        <taxon>Embryophyta</taxon>
        <taxon>Tracheophyta</taxon>
        <taxon>Spermatophyta</taxon>
        <taxon>Magnoliopsida</taxon>
        <taxon>Liliopsida</taxon>
        <taxon>Zingiberales</taxon>
        <taxon>Musaceae</taxon>
        <taxon>Musa</taxon>
    </lineage>
</organism>
<evidence type="ECO:0000256" key="7">
    <source>
        <dbReference type="PROSITE-ProRule" id="PRU00221"/>
    </source>
</evidence>
<dbReference type="AlphaFoldDB" id="A0A9E7HZE0"/>
<keyword evidence="6" id="KW-0131">Cell cycle</keyword>
<dbReference type="EMBL" id="CP097511">
    <property type="protein sequence ID" value="URE42541.1"/>
    <property type="molecule type" value="Genomic_DNA"/>
</dbReference>
<dbReference type="Proteomes" id="UP001055439">
    <property type="component" value="Chromosome 9"/>
</dbReference>
<evidence type="ECO:0000256" key="1">
    <source>
        <dbReference type="ARBA" id="ARBA00006445"/>
    </source>
</evidence>
<evidence type="ECO:0000256" key="2">
    <source>
        <dbReference type="ARBA" id="ARBA00022574"/>
    </source>
</evidence>
<dbReference type="Pfam" id="PF00400">
    <property type="entry name" value="WD40"/>
    <property type="match status" value="1"/>
</dbReference>
<accession>A0A9E7HZE0</accession>
<evidence type="ECO:0000313" key="10">
    <source>
        <dbReference type="Proteomes" id="UP001055439"/>
    </source>
</evidence>
<dbReference type="PANTHER" id="PTHR19918">
    <property type="entry name" value="CELL DIVISION CYCLE 20 CDC20 FIZZY -RELATED"/>
    <property type="match status" value="1"/>
</dbReference>
<feature type="domain" description="CDC20/Fizzy WD40" evidence="8">
    <location>
        <begin position="610"/>
        <end position="823"/>
    </location>
</feature>
<gene>
    <name evidence="9" type="ORF">MUK42_14519</name>
</gene>
<keyword evidence="5" id="KW-0498">Mitosis</keyword>
<dbReference type="InterPro" id="IPR015943">
    <property type="entry name" value="WD40/YVTN_repeat-like_dom_sf"/>
</dbReference>
<dbReference type="GO" id="GO:1905786">
    <property type="term" value="P:positive regulation of anaphase-promoting complex-dependent catabolic process"/>
    <property type="evidence" value="ECO:0007669"/>
    <property type="project" value="TreeGrafter"/>
</dbReference>
<dbReference type="OrthoDB" id="10263272at2759"/>
<keyword evidence="3" id="KW-0132">Cell division</keyword>
<keyword evidence="4" id="KW-0677">Repeat</keyword>
<keyword evidence="2 7" id="KW-0853">WD repeat</keyword>
<sequence length="913" mass="102835">RNRNGLLRVGNGFPYLNLGARRETKRPLPYNKRNPRAPLRPYLPSWSCEMASPLMRLRDREWYSPASNELAYPGDRFIPTRSLMNLDFARSSLTERRRRAPAAIDSPVILTPKDEYRRRVEENMRLDSEGKPRKMLVFRGSPRNSKPSVLLVDEMMKDQQERLRPTDRIRHVPKSADRILDGTALLDDYYLNLMDWGKKNILAVALGRSVYLWNATNNSVQLLLTADEDDHPTSVAWSVDAKTVAVGFAGSRVEIWDAVELQQVRILEGHSGRVGSLSWNQNVLTSGSHDASIINHDVRSSHHLASRLKAHSEEVCGLKWSGGGNLLASGGNDNLVHVWESSKMGSSRYLHRYTDHCAAVRALAWCPFRSSTLASGGGTADQCIKIWNTQTGECLCAGVEQTREGDSERPWLRSESAELMGLPVDDKDRRFNRAYCQSLTPFSARMDARWRQLQRTKQFVSGKCSNTNLDVALPSWMMRMASPLMRLRDREWYSPASNELAYPGDRFIPTRSLMNLDFARSSLTERRRRAPAAIDSPVILTPKDEYRRRVEENMRLDSEGKPRKMLVFRGSPRNSKPSVLLVDEMMKDQQERLRPTDRIRHVPKSADRILDGTALLDDYYLNLMDWGKKNILAVALGRSVYLWNATNNSVQLLLTADEDDHPTSVAWSVDAKTVAVGFAGSRVEIWDAVELQQVRILEGHSGRVGSLSWNQNVLTSGSHDASIINHDVRSSHHLASRLKAHSEEVCGLKWSGGGNLLASGGNDNLVHVWESSKMGSSRYLHRYTDHCAAVRALAWCPFRSSTLASGGGTADQCIKIWNTQTGEHEKEILSAHGYGQNQLSLWAYPSMTKIGDLTGHTARVLHLSQSPDGCTVASAAADETIRFWKVFEHQPRRGSAKLDDEGRLFSLNRTHIR</sequence>
<dbReference type="SUPFAM" id="SSF50978">
    <property type="entry name" value="WD40 repeat-like"/>
    <property type="match status" value="2"/>
</dbReference>
<feature type="repeat" description="WD" evidence="7">
    <location>
        <begin position="267"/>
        <end position="306"/>
    </location>
</feature>
<dbReference type="GO" id="GO:0005680">
    <property type="term" value="C:anaphase-promoting complex"/>
    <property type="evidence" value="ECO:0007669"/>
    <property type="project" value="TreeGrafter"/>
</dbReference>
<feature type="repeat" description="WD" evidence="7">
    <location>
        <begin position="853"/>
        <end position="886"/>
    </location>
</feature>
<protein>
    <submittedName>
        <fullName evidence="9">WD domain, G-beta repeat</fullName>
    </submittedName>
</protein>
<dbReference type="GO" id="GO:0010997">
    <property type="term" value="F:anaphase-promoting complex binding"/>
    <property type="evidence" value="ECO:0007669"/>
    <property type="project" value="InterPro"/>
</dbReference>
<feature type="repeat" description="WD" evidence="7">
    <location>
        <begin position="308"/>
        <end position="340"/>
    </location>
</feature>
<evidence type="ECO:0000256" key="4">
    <source>
        <dbReference type="ARBA" id="ARBA00022737"/>
    </source>
</evidence>
<dbReference type="PROSITE" id="PS50294">
    <property type="entry name" value="WD_REPEATS_REGION"/>
    <property type="match status" value="3"/>
</dbReference>
<dbReference type="SMART" id="SM00320">
    <property type="entry name" value="WD40"/>
    <property type="match status" value="9"/>
</dbReference>
<feature type="domain" description="CDC20/Fizzy WD40" evidence="8">
    <location>
        <begin position="180"/>
        <end position="395"/>
    </location>
</feature>
<dbReference type="InterPro" id="IPR036322">
    <property type="entry name" value="WD40_repeat_dom_sf"/>
</dbReference>
<name>A0A9E7HZE0_9LILI</name>
<dbReference type="GO" id="GO:1990757">
    <property type="term" value="F:ubiquitin ligase activator activity"/>
    <property type="evidence" value="ECO:0007669"/>
    <property type="project" value="TreeGrafter"/>
</dbReference>
<feature type="non-terminal residue" evidence="9">
    <location>
        <position position="1"/>
    </location>
</feature>
<feature type="repeat" description="WD" evidence="7">
    <location>
        <begin position="738"/>
        <end position="770"/>
    </location>
</feature>
<dbReference type="GO" id="GO:0031145">
    <property type="term" value="P:anaphase-promoting complex-dependent catabolic process"/>
    <property type="evidence" value="ECO:0007669"/>
    <property type="project" value="TreeGrafter"/>
</dbReference>
<dbReference type="InterPro" id="IPR056150">
    <property type="entry name" value="WD40_CDC20-Fz"/>
</dbReference>
<evidence type="ECO:0000259" key="8">
    <source>
        <dbReference type="Pfam" id="PF24807"/>
    </source>
</evidence>
<dbReference type="GO" id="GO:0051301">
    <property type="term" value="P:cell division"/>
    <property type="evidence" value="ECO:0007669"/>
    <property type="project" value="UniProtKB-KW"/>
</dbReference>
<proteinExistence type="inferred from homology"/>
<dbReference type="PROSITE" id="PS50082">
    <property type="entry name" value="WD_REPEATS_2"/>
    <property type="match status" value="5"/>
</dbReference>
<evidence type="ECO:0000256" key="3">
    <source>
        <dbReference type="ARBA" id="ARBA00022618"/>
    </source>
</evidence>
<evidence type="ECO:0000313" key="9">
    <source>
        <dbReference type="EMBL" id="URE42541.1"/>
    </source>
</evidence>
<dbReference type="InterPro" id="IPR001680">
    <property type="entry name" value="WD40_rpt"/>
</dbReference>
<dbReference type="Gene3D" id="2.130.10.10">
    <property type="entry name" value="YVTN repeat-like/Quinoprotein amine dehydrogenase"/>
    <property type="match status" value="2"/>
</dbReference>
<comment type="similarity">
    <text evidence="1">Belongs to the WD repeat CDC20/Fizzy family.</text>
</comment>
<dbReference type="Pfam" id="PF24807">
    <property type="entry name" value="WD40_CDC20-Fz"/>
    <property type="match status" value="2"/>
</dbReference>
<evidence type="ECO:0000256" key="6">
    <source>
        <dbReference type="ARBA" id="ARBA00023306"/>
    </source>
</evidence>
<reference evidence="9" key="1">
    <citation type="submission" date="2022-05" db="EMBL/GenBank/DDBJ databases">
        <title>The Musa troglodytarum L. genome provides insights into the mechanism of non-climacteric behaviour and enrichment of carotenoids.</title>
        <authorList>
            <person name="Wang J."/>
        </authorList>
    </citation>
    <scope>NUCLEOTIDE SEQUENCE</scope>
    <source>
        <tissue evidence="9">Leaf</tissue>
    </source>
</reference>
<feature type="repeat" description="WD" evidence="7">
    <location>
        <begin position="697"/>
        <end position="736"/>
    </location>
</feature>